<evidence type="ECO:0000313" key="2">
    <source>
        <dbReference type="Proteomes" id="UP000289738"/>
    </source>
</evidence>
<dbReference type="GO" id="GO:0070006">
    <property type="term" value="F:metalloaminopeptidase activity"/>
    <property type="evidence" value="ECO:0007669"/>
    <property type="project" value="TreeGrafter"/>
</dbReference>
<name>A0A445BHH2_ARAHY</name>
<sequence>MTFPFFISTSLFNTLEVYCLDCKSFFHISDEAYAFQEYFIRHIDGYALNTASKKERVINCLKAAIECRLCEPSVTTKEINKTVHQMIIDAGAYPSPLGYGGFPKIVCTSWNTRF</sequence>
<reference evidence="1 2" key="1">
    <citation type="submission" date="2019-01" db="EMBL/GenBank/DDBJ databases">
        <title>Sequencing of cultivated peanut Arachis hypogaea provides insights into genome evolution and oil improvement.</title>
        <authorList>
            <person name="Chen X."/>
        </authorList>
    </citation>
    <scope>NUCLEOTIDE SEQUENCE [LARGE SCALE GENOMIC DNA]</scope>
    <source>
        <strain evidence="2">cv. Fuhuasheng</strain>
        <tissue evidence="1">Leaves</tissue>
    </source>
</reference>
<gene>
    <name evidence="1" type="ORF">Ahy_A09g043080</name>
</gene>
<accession>A0A445BHH2</accession>
<evidence type="ECO:0008006" key="3">
    <source>
        <dbReference type="Google" id="ProtNLM"/>
    </source>
</evidence>
<dbReference type="GO" id="GO:0009507">
    <property type="term" value="C:chloroplast"/>
    <property type="evidence" value="ECO:0007669"/>
    <property type="project" value="TreeGrafter"/>
</dbReference>
<evidence type="ECO:0000313" key="1">
    <source>
        <dbReference type="EMBL" id="RYR38126.1"/>
    </source>
</evidence>
<organism evidence="1 2">
    <name type="scientific">Arachis hypogaea</name>
    <name type="common">Peanut</name>
    <dbReference type="NCBI Taxonomy" id="3818"/>
    <lineage>
        <taxon>Eukaryota</taxon>
        <taxon>Viridiplantae</taxon>
        <taxon>Streptophyta</taxon>
        <taxon>Embryophyta</taxon>
        <taxon>Tracheophyta</taxon>
        <taxon>Spermatophyta</taxon>
        <taxon>Magnoliopsida</taxon>
        <taxon>eudicotyledons</taxon>
        <taxon>Gunneridae</taxon>
        <taxon>Pentapetalae</taxon>
        <taxon>rosids</taxon>
        <taxon>fabids</taxon>
        <taxon>Fabales</taxon>
        <taxon>Fabaceae</taxon>
        <taxon>Papilionoideae</taxon>
        <taxon>50 kb inversion clade</taxon>
        <taxon>dalbergioids sensu lato</taxon>
        <taxon>Dalbergieae</taxon>
        <taxon>Pterocarpus clade</taxon>
        <taxon>Arachis</taxon>
    </lineage>
</organism>
<dbReference type="PANTHER" id="PTHR43330">
    <property type="entry name" value="METHIONINE AMINOPEPTIDASE"/>
    <property type="match status" value="1"/>
</dbReference>
<comment type="caution">
    <text evidence="1">The sequence shown here is derived from an EMBL/GenBank/DDBJ whole genome shotgun (WGS) entry which is preliminary data.</text>
</comment>
<dbReference type="AlphaFoldDB" id="A0A445BHH2"/>
<dbReference type="Gene3D" id="3.90.230.10">
    <property type="entry name" value="Creatinase/methionine aminopeptidase superfamily"/>
    <property type="match status" value="1"/>
</dbReference>
<dbReference type="EMBL" id="SDMP01000009">
    <property type="protein sequence ID" value="RYR38126.1"/>
    <property type="molecule type" value="Genomic_DNA"/>
</dbReference>
<dbReference type="InterPro" id="IPR036005">
    <property type="entry name" value="Creatinase/aminopeptidase-like"/>
</dbReference>
<dbReference type="STRING" id="3818.A0A445BHH2"/>
<dbReference type="PANTHER" id="PTHR43330:SF1">
    <property type="entry name" value="METHIONINE AMINOPEPTIDASE 1B, CHLOROPLASTIC"/>
    <property type="match status" value="1"/>
</dbReference>
<dbReference type="SUPFAM" id="SSF55920">
    <property type="entry name" value="Creatinase/aminopeptidase"/>
    <property type="match status" value="1"/>
</dbReference>
<keyword evidence="2" id="KW-1185">Reference proteome</keyword>
<dbReference type="Proteomes" id="UP000289738">
    <property type="component" value="Chromosome A09"/>
</dbReference>
<protein>
    <recommendedName>
        <fullName evidence="3">Peptidase M24 domain-containing protein</fullName>
    </recommendedName>
</protein>
<proteinExistence type="predicted"/>